<protein>
    <submittedName>
        <fullName evidence="2">Uncharacterized protein</fullName>
    </submittedName>
</protein>
<name>A0A0C1RCW1_9CLOT</name>
<accession>A0A0C1RCW1</accession>
<dbReference type="EMBL" id="AYSO01000011">
    <property type="protein sequence ID" value="KIE48211.1"/>
    <property type="molecule type" value="Genomic_DNA"/>
</dbReference>
<organism evidence="2 3">
    <name type="scientific">Clostridium argentinense CDC 2741</name>
    <dbReference type="NCBI Taxonomy" id="1418104"/>
    <lineage>
        <taxon>Bacteria</taxon>
        <taxon>Bacillati</taxon>
        <taxon>Bacillota</taxon>
        <taxon>Clostridia</taxon>
        <taxon>Eubacteriales</taxon>
        <taxon>Clostridiaceae</taxon>
        <taxon>Clostridium</taxon>
    </lineage>
</organism>
<evidence type="ECO:0000313" key="2">
    <source>
        <dbReference type="EMBL" id="KIE48211.1"/>
    </source>
</evidence>
<dbReference type="OrthoDB" id="1907985at2"/>
<gene>
    <name evidence="2" type="ORF">U732_4068</name>
</gene>
<comment type="caution">
    <text evidence="2">The sequence shown here is derived from an EMBL/GenBank/DDBJ whole genome shotgun (WGS) entry which is preliminary data.</text>
</comment>
<evidence type="ECO:0000256" key="1">
    <source>
        <dbReference type="SAM" id="Phobius"/>
    </source>
</evidence>
<dbReference type="RefSeq" id="WP_039630134.1">
    <property type="nucleotide sequence ID" value="NZ_AYSO01000011.1"/>
</dbReference>
<sequence length="264" mass="31433">MIRIVKDTFNKYLFHTKAFNNFKNNLKAFTILFLVTVMFFGAIIPWFNRNRVKTFYNYKAIHRDIKKSEPNERLKFHVRKLGESFSSIKDIFILDNENNITYSYSNSNLSQNGKFVLDKSLNANYEEDQYNDYLHRGFFYSSNNPEVIYVKSYIEDMLFLGGDFYEEEFQQFLKNSEDKGNTEAKKIKQLYLLHEINDEVNNRKIAIITFTGDMNFGMIIWIIAAIFCVLGIVLVISFFIILIFVFQLYRENKNTFLNRKKHLT</sequence>
<evidence type="ECO:0000313" key="3">
    <source>
        <dbReference type="Proteomes" id="UP000031366"/>
    </source>
</evidence>
<dbReference type="AlphaFoldDB" id="A0A0C1RCW1"/>
<reference evidence="2 3" key="1">
    <citation type="journal article" date="2015" name="Infect. Genet. Evol.">
        <title>Genomic sequences of six botulinum neurotoxin-producing strains representing three clostridial species illustrate the mobility and diversity of botulinum neurotoxin genes.</title>
        <authorList>
            <person name="Smith T.J."/>
            <person name="Hill K.K."/>
            <person name="Xie G."/>
            <person name="Foley B.T."/>
            <person name="Williamson C.H."/>
            <person name="Foster J.T."/>
            <person name="Johnson S.L."/>
            <person name="Chertkov O."/>
            <person name="Teshima H."/>
            <person name="Gibbons H.S."/>
            <person name="Johnsky L.A."/>
            <person name="Karavis M.A."/>
            <person name="Smith L.A."/>
        </authorList>
    </citation>
    <scope>NUCLEOTIDE SEQUENCE [LARGE SCALE GENOMIC DNA]</scope>
    <source>
        <strain evidence="2 3">CDC 2741</strain>
    </source>
</reference>
<keyword evidence="1" id="KW-1133">Transmembrane helix</keyword>
<proteinExistence type="predicted"/>
<feature type="transmembrane region" description="Helical" evidence="1">
    <location>
        <begin position="219"/>
        <end position="249"/>
    </location>
</feature>
<dbReference type="STRING" id="29341.RSJ17_10165"/>
<feature type="transmembrane region" description="Helical" evidence="1">
    <location>
        <begin position="28"/>
        <end position="47"/>
    </location>
</feature>
<keyword evidence="1" id="KW-0472">Membrane</keyword>
<dbReference type="Proteomes" id="UP000031366">
    <property type="component" value="Unassembled WGS sequence"/>
</dbReference>
<keyword evidence="1" id="KW-0812">Transmembrane</keyword>
<keyword evidence="3" id="KW-1185">Reference proteome</keyword>